<feature type="binding site" evidence="6">
    <location>
        <begin position="96"/>
        <end position="98"/>
    </location>
    <ligand>
        <name>biotin</name>
        <dbReference type="ChEBI" id="CHEBI:57586"/>
    </ligand>
</feature>
<evidence type="ECO:0000256" key="5">
    <source>
        <dbReference type="ARBA" id="ARBA00047846"/>
    </source>
</evidence>
<dbReference type="NCBIfam" id="TIGR00121">
    <property type="entry name" value="birA_ligase"/>
    <property type="match status" value="1"/>
</dbReference>
<keyword evidence="1 6" id="KW-0436">Ligase</keyword>
<evidence type="ECO:0000313" key="8">
    <source>
        <dbReference type="EMBL" id="ROO29539.1"/>
    </source>
</evidence>
<dbReference type="Proteomes" id="UP000283993">
    <property type="component" value="Unassembled WGS sequence"/>
</dbReference>
<feature type="DNA-binding region" description="H-T-H motif" evidence="6">
    <location>
        <begin position="23"/>
        <end position="42"/>
    </location>
</feature>
<dbReference type="HAMAP" id="MF_00978">
    <property type="entry name" value="Bifunct_BirA"/>
    <property type="match status" value="1"/>
</dbReference>
<dbReference type="EC" id="6.3.4.15" evidence="6"/>
<dbReference type="InterPro" id="IPR013196">
    <property type="entry name" value="HTH_11"/>
</dbReference>
<evidence type="ECO:0000313" key="9">
    <source>
        <dbReference type="Proteomes" id="UP000283993"/>
    </source>
</evidence>
<sequence length="323" mass="33349">MAQAVTEAPTLAGLLADGGWHRGPALAEALGVSRAAVSARVADLRARGLDVFSVAGRGYRLAAPLELLDSAAIRAALPADVGVLVDTIDVRERLDSTNAELARTPVTGTAALLAEYQSAGRGRGARGWVSPFGANLYLSVSAPLGAPRAPIGALSLAVGVALADALTAFGARDIGLKWPNDLWAGGRKLGGILIEHRGEIGGGARVIVGIGLNLTMQTVDIDQPWTRLADHMDRLGSRNAVAGVVLGGVLRALDGFQSQGFEPFQARWPVFDVARDAPVRVIEGDGEQVGIARGIGPDGALQVEIGGRTRPVYSGDVSLRLGA</sequence>
<dbReference type="InterPro" id="IPR036388">
    <property type="entry name" value="WH-like_DNA-bd_sf"/>
</dbReference>
<dbReference type="SUPFAM" id="SSF55681">
    <property type="entry name" value="Class II aaRS and biotin synthetases"/>
    <property type="match status" value="1"/>
</dbReference>
<keyword evidence="2 6" id="KW-0547">Nucleotide-binding</keyword>
<dbReference type="InterPro" id="IPR030855">
    <property type="entry name" value="Bifunct_BirA"/>
</dbReference>
<dbReference type="InterPro" id="IPR045864">
    <property type="entry name" value="aa-tRNA-synth_II/BPL/LPL"/>
</dbReference>
<dbReference type="PROSITE" id="PS51733">
    <property type="entry name" value="BPL_LPL_CATALYTIC"/>
    <property type="match status" value="1"/>
</dbReference>
<dbReference type="GO" id="GO:0006355">
    <property type="term" value="P:regulation of DNA-templated transcription"/>
    <property type="evidence" value="ECO:0007669"/>
    <property type="project" value="UniProtKB-UniRule"/>
</dbReference>
<name>A0A423PVD5_9GAMM</name>
<keyword evidence="4 6" id="KW-0092">Biotin</keyword>
<dbReference type="SUPFAM" id="SSF50037">
    <property type="entry name" value="C-terminal domain of transcriptional repressors"/>
    <property type="match status" value="1"/>
</dbReference>
<keyword evidence="6" id="KW-0804">Transcription</keyword>
<dbReference type="PANTHER" id="PTHR12835:SF5">
    <property type="entry name" value="BIOTIN--PROTEIN LIGASE"/>
    <property type="match status" value="1"/>
</dbReference>
<dbReference type="SUPFAM" id="SSF46785">
    <property type="entry name" value="Winged helix' DNA-binding domain"/>
    <property type="match status" value="1"/>
</dbReference>
<dbReference type="EMBL" id="AYKH01000004">
    <property type="protein sequence ID" value="ROO29539.1"/>
    <property type="molecule type" value="Genomic_DNA"/>
</dbReference>
<keyword evidence="6" id="KW-0678">Repressor</keyword>
<keyword evidence="3 6" id="KW-0067">ATP-binding</keyword>
<dbReference type="InterPro" id="IPR036390">
    <property type="entry name" value="WH_DNA-bd_sf"/>
</dbReference>
<dbReference type="GO" id="GO:0005737">
    <property type="term" value="C:cytoplasm"/>
    <property type="evidence" value="ECO:0007669"/>
    <property type="project" value="TreeGrafter"/>
</dbReference>
<evidence type="ECO:0000256" key="2">
    <source>
        <dbReference type="ARBA" id="ARBA00022741"/>
    </source>
</evidence>
<dbReference type="CDD" id="cd16442">
    <property type="entry name" value="BPL"/>
    <property type="match status" value="1"/>
</dbReference>
<dbReference type="PANTHER" id="PTHR12835">
    <property type="entry name" value="BIOTIN PROTEIN LIGASE"/>
    <property type="match status" value="1"/>
</dbReference>
<feature type="binding site" evidence="6">
    <location>
        <begin position="121"/>
        <end position="123"/>
    </location>
    <ligand>
        <name>biotin</name>
        <dbReference type="ChEBI" id="CHEBI:57586"/>
    </ligand>
</feature>
<dbReference type="Gene3D" id="1.10.10.10">
    <property type="entry name" value="Winged helix-like DNA-binding domain superfamily/Winged helix DNA-binding domain"/>
    <property type="match status" value="1"/>
</dbReference>
<dbReference type="Pfam" id="PF08279">
    <property type="entry name" value="HTH_11"/>
    <property type="match status" value="1"/>
</dbReference>
<dbReference type="Gene3D" id="2.30.30.100">
    <property type="match status" value="1"/>
</dbReference>
<dbReference type="GO" id="GO:0003677">
    <property type="term" value="F:DNA binding"/>
    <property type="evidence" value="ECO:0007669"/>
    <property type="project" value="UniProtKB-UniRule"/>
</dbReference>
<proteinExistence type="inferred from homology"/>
<feature type="binding site" evidence="6">
    <location>
        <position position="117"/>
    </location>
    <ligand>
        <name>biotin</name>
        <dbReference type="ChEBI" id="CHEBI:57586"/>
    </ligand>
</feature>
<dbReference type="Pfam" id="PF03099">
    <property type="entry name" value="BPL_LplA_LipB"/>
    <property type="match status" value="1"/>
</dbReference>
<feature type="domain" description="BPL/LPL catalytic" evidence="7">
    <location>
        <begin position="67"/>
        <end position="257"/>
    </location>
</feature>
<reference evidence="8 9" key="1">
    <citation type="submission" date="2013-10" db="EMBL/GenBank/DDBJ databases">
        <title>Salinisphaera orenii MK-B5 Genome Sequencing.</title>
        <authorList>
            <person name="Lai Q."/>
            <person name="Li C."/>
            <person name="Shao Z."/>
        </authorList>
    </citation>
    <scope>NUCLEOTIDE SEQUENCE [LARGE SCALE GENOMIC DNA]</scope>
    <source>
        <strain evidence="8 9">MK-B5</strain>
    </source>
</reference>
<comment type="function">
    <text evidence="6">Acts both as a biotin--[acetyl-CoA-carboxylase] ligase and a biotin-operon repressor. In the presence of ATP, BirA activates biotin to form the BirA-biotinyl-5'-adenylate (BirA-bio-5'-AMP or holoBirA) complex. HoloBirA can either transfer the biotinyl moiety to the biotin carboxyl carrier protein (BCCP) subunit of acetyl-CoA carboxylase, or bind to the biotin operator site and inhibit transcription of the operon.</text>
</comment>
<dbReference type="InterPro" id="IPR003142">
    <property type="entry name" value="BPL_C"/>
</dbReference>
<dbReference type="Gene3D" id="3.30.930.10">
    <property type="entry name" value="Bira Bifunctional Protein, Domain 2"/>
    <property type="match status" value="1"/>
</dbReference>
<comment type="similarity">
    <text evidence="6">Belongs to the biotin--protein ligase family.</text>
</comment>
<dbReference type="InterPro" id="IPR004408">
    <property type="entry name" value="Biotin_CoA_COase_ligase"/>
</dbReference>
<comment type="catalytic activity">
    <reaction evidence="5 6">
        <text>biotin + L-lysyl-[protein] + ATP = N(6)-biotinyl-L-lysyl-[protein] + AMP + diphosphate + H(+)</text>
        <dbReference type="Rhea" id="RHEA:11756"/>
        <dbReference type="Rhea" id="RHEA-COMP:9752"/>
        <dbReference type="Rhea" id="RHEA-COMP:10505"/>
        <dbReference type="ChEBI" id="CHEBI:15378"/>
        <dbReference type="ChEBI" id="CHEBI:29969"/>
        <dbReference type="ChEBI" id="CHEBI:30616"/>
        <dbReference type="ChEBI" id="CHEBI:33019"/>
        <dbReference type="ChEBI" id="CHEBI:57586"/>
        <dbReference type="ChEBI" id="CHEBI:83144"/>
        <dbReference type="ChEBI" id="CHEBI:456215"/>
        <dbReference type="EC" id="6.3.4.15"/>
    </reaction>
</comment>
<organism evidence="8 9">
    <name type="scientific">Salinisphaera orenii MK-B5</name>
    <dbReference type="NCBI Taxonomy" id="856730"/>
    <lineage>
        <taxon>Bacteria</taxon>
        <taxon>Pseudomonadati</taxon>
        <taxon>Pseudomonadota</taxon>
        <taxon>Gammaproteobacteria</taxon>
        <taxon>Salinisphaerales</taxon>
        <taxon>Salinisphaeraceae</taxon>
        <taxon>Salinisphaera</taxon>
    </lineage>
</organism>
<protein>
    <recommendedName>
        <fullName evidence="6">Bifunctional ligase/repressor BirA</fullName>
    </recommendedName>
    <alternativeName>
        <fullName evidence="6">Biotin operon repressor</fullName>
    </alternativeName>
    <alternativeName>
        <fullName evidence="6">Biotin--[acetyl-CoA-carboxylase] ligase</fullName>
        <ecNumber evidence="6">6.3.4.15</ecNumber>
    </alternativeName>
    <alternativeName>
        <fullName evidence="6">Biotin--protein ligase</fullName>
    </alternativeName>
    <alternativeName>
        <fullName evidence="6">Biotin-[acetyl-CoA carboxylase] synthetase</fullName>
    </alternativeName>
</protein>
<evidence type="ECO:0000256" key="6">
    <source>
        <dbReference type="HAMAP-Rule" id="MF_00978"/>
    </source>
</evidence>
<gene>
    <name evidence="6" type="primary">birA</name>
    <name evidence="8" type="ORF">SAOR_03605</name>
</gene>
<dbReference type="GO" id="GO:0004077">
    <property type="term" value="F:biotin--[biotin carboxyl-carrier protein] ligase activity"/>
    <property type="evidence" value="ECO:0007669"/>
    <property type="project" value="UniProtKB-UniRule"/>
</dbReference>
<feature type="binding site" evidence="6">
    <location>
        <position position="188"/>
    </location>
    <ligand>
        <name>biotin</name>
        <dbReference type="ChEBI" id="CHEBI:57586"/>
    </ligand>
</feature>
<accession>A0A423PVD5</accession>
<dbReference type="InterPro" id="IPR008988">
    <property type="entry name" value="Transcriptional_repressor_C"/>
</dbReference>
<evidence type="ECO:0000259" key="7">
    <source>
        <dbReference type="PROSITE" id="PS51733"/>
    </source>
</evidence>
<keyword evidence="6" id="KW-0238">DNA-binding</keyword>
<evidence type="ECO:0000256" key="4">
    <source>
        <dbReference type="ARBA" id="ARBA00023267"/>
    </source>
</evidence>
<keyword evidence="9" id="KW-1185">Reference proteome</keyword>
<dbReference type="Pfam" id="PF02237">
    <property type="entry name" value="BPL_C"/>
    <property type="match status" value="1"/>
</dbReference>
<evidence type="ECO:0000256" key="3">
    <source>
        <dbReference type="ARBA" id="ARBA00022840"/>
    </source>
</evidence>
<dbReference type="InterPro" id="IPR004143">
    <property type="entry name" value="BPL_LPL_catalytic"/>
</dbReference>
<evidence type="ECO:0000256" key="1">
    <source>
        <dbReference type="ARBA" id="ARBA00022598"/>
    </source>
</evidence>
<comment type="caution">
    <text evidence="8">The sequence shown here is derived from an EMBL/GenBank/DDBJ whole genome shotgun (WGS) entry which is preliminary data.</text>
</comment>
<keyword evidence="6" id="KW-0805">Transcription regulation</keyword>
<dbReference type="AlphaFoldDB" id="A0A423PVD5"/>
<dbReference type="GO" id="GO:0005524">
    <property type="term" value="F:ATP binding"/>
    <property type="evidence" value="ECO:0007669"/>
    <property type="project" value="UniProtKB-UniRule"/>
</dbReference>